<dbReference type="PaxDb" id="3635-A0A1U8NIV2"/>
<dbReference type="Proteomes" id="UP000818029">
    <property type="component" value="Chromosome A04"/>
</dbReference>
<evidence type="ECO:0000256" key="4">
    <source>
        <dbReference type="ARBA" id="ARBA00022989"/>
    </source>
</evidence>
<comment type="subcellular location">
    <subcellularLocation>
        <location evidence="1 6">Endoplasmic reticulum membrane</location>
        <topology evidence="1 6">Multi-pass membrane protein</topology>
    </subcellularLocation>
</comment>
<keyword evidence="2 6" id="KW-0812">Transmembrane</keyword>
<feature type="domain" description="Reticulon" evidence="7">
    <location>
        <begin position="32"/>
        <end position="218"/>
    </location>
</feature>
<evidence type="ECO:0000259" key="7">
    <source>
        <dbReference type="PROSITE" id="PS50845"/>
    </source>
</evidence>
<protein>
    <recommendedName>
        <fullName evidence="6">Reticulon-like protein</fullName>
    </recommendedName>
</protein>
<dbReference type="InterPro" id="IPR045064">
    <property type="entry name" value="Reticulon-like"/>
</dbReference>
<dbReference type="Pfam" id="PF02453">
    <property type="entry name" value="Reticulon"/>
    <property type="match status" value="1"/>
</dbReference>
<evidence type="ECO:0000256" key="6">
    <source>
        <dbReference type="RuleBase" id="RU363132"/>
    </source>
</evidence>
<keyword evidence="5 6" id="KW-0472">Membrane</keyword>
<feature type="transmembrane region" description="Helical" evidence="6">
    <location>
        <begin position="41"/>
        <end position="58"/>
    </location>
</feature>
<keyword evidence="8" id="KW-1185">Reference proteome</keyword>
<evidence type="ECO:0000256" key="2">
    <source>
        <dbReference type="ARBA" id="ARBA00022692"/>
    </source>
</evidence>
<feature type="transmembrane region" description="Helical" evidence="6">
    <location>
        <begin position="136"/>
        <end position="153"/>
    </location>
</feature>
<feature type="transmembrane region" description="Helical" evidence="6">
    <location>
        <begin position="64"/>
        <end position="84"/>
    </location>
</feature>
<proteinExistence type="predicted"/>
<organism evidence="8 9">
    <name type="scientific">Gossypium hirsutum</name>
    <name type="common">Upland cotton</name>
    <name type="synonym">Gossypium mexicanum</name>
    <dbReference type="NCBI Taxonomy" id="3635"/>
    <lineage>
        <taxon>Eukaryota</taxon>
        <taxon>Viridiplantae</taxon>
        <taxon>Streptophyta</taxon>
        <taxon>Embryophyta</taxon>
        <taxon>Tracheophyta</taxon>
        <taxon>Spermatophyta</taxon>
        <taxon>Magnoliopsida</taxon>
        <taxon>eudicotyledons</taxon>
        <taxon>Gunneridae</taxon>
        <taxon>Pentapetalae</taxon>
        <taxon>rosids</taxon>
        <taxon>malvids</taxon>
        <taxon>Malvales</taxon>
        <taxon>Malvaceae</taxon>
        <taxon>Malvoideae</taxon>
        <taxon>Gossypium</taxon>
    </lineage>
</organism>
<dbReference type="InterPro" id="IPR003388">
    <property type="entry name" value="Reticulon"/>
</dbReference>
<evidence type="ECO:0000256" key="3">
    <source>
        <dbReference type="ARBA" id="ARBA00022824"/>
    </source>
</evidence>
<reference evidence="8" key="1">
    <citation type="journal article" date="2020" name="Nat. Genet.">
        <title>Genomic diversifications of five Gossypium allopolyploid species and their impact on cotton improvement.</title>
        <authorList>
            <person name="Chen Z.J."/>
            <person name="Sreedasyam A."/>
            <person name="Ando A."/>
            <person name="Song Q."/>
            <person name="De Santiago L.M."/>
            <person name="Hulse-Kemp A.M."/>
            <person name="Ding M."/>
            <person name="Ye W."/>
            <person name="Kirkbride R.C."/>
            <person name="Jenkins J."/>
            <person name="Plott C."/>
            <person name="Lovell J."/>
            <person name="Lin Y.M."/>
            <person name="Vaughn R."/>
            <person name="Liu B."/>
            <person name="Simpson S."/>
            <person name="Scheffler B.E."/>
            <person name="Wen L."/>
            <person name="Saski C.A."/>
            <person name="Grover C.E."/>
            <person name="Hu G."/>
            <person name="Conover J.L."/>
            <person name="Carlson J.W."/>
            <person name="Shu S."/>
            <person name="Boston L.B."/>
            <person name="Williams M."/>
            <person name="Peterson D.G."/>
            <person name="McGee K."/>
            <person name="Jones D.C."/>
            <person name="Wendel J.F."/>
            <person name="Stelly D.M."/>
            <person name="Grimwood J."/>
            <person name="Schmutz J."/>
        </authorList>
    </citation>
    <scope>NUCLEOTIDE SEQUENCE [LARGE SCALE GENOMIC DNA]</scope>
    <source>
        <strain evidence="8">cv. TM-1</strain>
    </source>
</reference>
<dbReference type="GO" id="GO:0005789">
    <property type="term" value="C:endoplasmic reticulum membrane"/>
    <property type="evidence" value="ECO:0007669"/>
    <property type="project" value="UniProtKB-SubCell"/>
</dbReference>
<evidence type="ECO:0000313" key="8">
    <source>
        <dbReference type="Proteomes" id="UP000818029"/>
    </source>
</evidence>
<dbReference type="PROSITE" id="PS50845">
    <property type="entry name" value="RETICULON"/>
    <property type="match status" value="1"/>
</dbReference>
<dbReference type="PANTHER" id="PTHR10994">
    <property type="entry name" value="RETICULON"/>
    <property type="match status" value="1"/>
</dbReference>
<evidence type="ECO:0000256" key="5">
    <source>
        <dbReference type="ARBA" id="ARBA00023136"/>
    </source>
</evidence>
<accession>A0A1U8NIV2</accession>
<dbReference type="STRING" id="3635.A0A1U8NIV2"/>
<name>A0A1U8NIV2_GOSHI</name>
<gene>
    <name evidence="9" type="primary">LOC107948864</name>
</gene>
<dbReference type="KEGG" id="ghi:107948864"/>
<dbReference type="RefSeq" id="XP_016739002.1">
    <property type="nucleotide sequence ID" value="XM_016883513.2"/>
</dbReference>
<dbReference type="AlphaFoldDB" id="A0A1U8NIV2"/>
<sequence>MRRMSLLGWNLWPPTLPFYSHPYAIQSTLLKVADVMLWRRGNLTMGILLVTLAAWVVFEKSGYTLLSLVSNVLLLLIGILFLWAKSAAILNRPAPPLPELYLSEETVNEMGAFIRAQVNDILSASKDIALGKDARLFFKVAGYLLLISLVGGLTDFLTLGYTSLVVVLTVPALYERYEDYIDSYTILGYRKMQQLYVKFDSKFVNRFRKWILEKQKLS</sequence>
<keyword evidence="4 6" id="KW-1133">Transmembrane helix</keyword>
<dbReference type="OrthoDB" id="567788at2759"/>
<dbReference type="GO" id="GO:0009617">
    <property type="term" value="P:response to bacterium"/>
    <property type="evidence" value="ECO:0007669"/>
    <property type="project" value="InterPro"/>
</dbReference>
<dbReference type="SMR" id="A0A1U8NIV2"/>
<dbReference type="GeneID" id="107948864"/>
<reference evidence="9" key="2">
    <citation type="submission" date="2025-08" db="UniProtKB">
        <authorList>
            <consortium name="RefSeq"/>
        </authorList>
    </citation>
    <scope>IDENTIFICATION</scope>
</reference>
<dbReference type="PANTHER" id="PTHR10994:SF65">
    <property type="entry name" value="RETICULON-LIKE PROTEIN B12"/>
    <property type="match status" value="1"/>
</dbReference>
<evidence type="ECO:0000313" key="9">
    <source>
        <dbReference type="RefSeq" id="XP_016739002.1"/>
    </source>
</evidence>
<keyword evidence="3 6" id="KW-0256">Endoplasmic reticulum</keyword>
<evidence type="ECO:0000256" key="1">
    <source>
        <dbReference type="ARBA" id="ARBA00004477"/>
    </source>
</evidence>